<evidence type="ECO:0000313" key="3">
    <source>
        <dbReference type="EMBL" id="UJG43260.1"/>
    </source>
</evidence>
<name>A0A9Y1BQN5_9ARCH</name>
<dbReference type="Pfam" id="PF17957">
    <property type="entry name" value="Big_7"/>
    <property type="match status" value="1"/>
</dbReference>
<dbReference type="SUPFAM" id="SSF52129">
    <property type="entry name" value="Caspase-like"/>
    <property type="match status" value="1"/>
</dbReference>
<sequence>MKKKITVFTVLVIVAFFTTMIPLQTQANVRAKPPAPPGRNKAPTVSIDSPSNGDTVSGVVTILVTATDKEDGDLIADIYIDDVFIVHANQYDWDTTTYTDASHTIEAIATDSGGKTGSDTISVTVANNAPPPPPTGVEHWAVLVGISDYKAISDLSYCDEDATDWYNYLHGIGYEHIVVLGDGHSNNYPKYDGLATEYNVKQALQDMVASADSDDVIAFISSGHGSGDGRGSSFLCMWDENAGENGEDGSLYDTELAAILDNAVADRIFVFLDHCYSGGFGDDLMNMPNSEHVYLTTTCTQRGYGYDDSEHQNGMWTYYFLEFSLIGHYNGDTATPMEDVFDYAFANYPKNHGGDAPQEFDGNTALFYIW</sequence>
<dbReference type="InterPro" id="IPR011600">
    <property type="entry name" value="Pept_C14_caspase"/>
</dbReference>
<reference evidence="3" key="1">
    <citation type="journal article" date="2022" name="Nat. Microbiol.">
        <title>Unique mobile elements and scalable gene flow at the prokaryote-eukaryote boundary revealed by circularized Asgard archaea genomes.</title>
        <authorList>
            <person name="Wu F."/>
            <person name="Speth D.R."/>
            <person name="Philosof A."/>
            <person name="Cremiere A."/>
            <person name="Narayanan A."/>
            <person name="Barco R.A."/>
            <person name="Connon S.A."/>
            <person name="Amend J.P."/>
            <person name="Antoshechkin I.A."/>
            <person name="Orphan V.J."/>
        </authorList>
    </citation>
    <scope>NUCLEOTIDE SEQUENCE</scope>
    <source>
        <strain evidence="3">PR6</strain>
    </source>
</reference>
<gene>
    <name evidence="3" type="ORF">K9W46_12915</name>
</gene>
<accession>A0A9Y1BQN5</accession>
<dbReference type="EMBL" id="CP084167">
    <property type="protein sequence ID" value="UJG43260.1"/>
    <property type="molecule type" value="Genomic_DNA"/>
</dbReference>
<proteinExistence type="predicted"/>
<protein>
    <submittedName>
        <fullName evidence="3">Caspase family protein</fullName>
    </submittedName>
</protein>
<dbReference type="Proteomes" id="UP001200513">
    <property type="component" value="Chromosome"/>
</dbReference>
<feature type="region of interest" description="Disordered" evidence="1">
    <location>
        <begin position="29"/>
        <end position="50"/>
    </location>
</feature>
<organism evidence="3">
    <name type="scientific">Candidatus Heimdallarchaeum endolithica</name>
    <dbReference type="NCBI Taxonomy" id="2876572"/>
    <lineage>
        <taxon>Archaea</taxon>
        <taxon>Promethearchaeati</taxon>
        <taxon>Candidatus Heimdallarchaeota</taxon>
        <taxon>Candidatus Heimdallarchaeia (ex Rinke et al. 2021) (nom. nud.)</taxon>
        <taxon>Candidatus Heimdallarchaeales</taxon>
        <taxon>Candidatus Heimdallarchaeaceae</taxon>
        <taxon>Candidatus Heimdallarchaeum</taxon>
    </lineage>
</organism>
<dbReference type="GO" id="GO:0004197">
    <property type="term" value="F:cysteine-type endopeptidase activity"/>
    <property type="evidence" value="ECO:0007669"/>
    <property type="project" value="InterPro"/>
</dbReference>
<evidence type="ECO:0000259" key="2">
    <source>
        <dbReference type="Pfam" id="PF00656"/>
    </source>
</evidence>
<dbReference type="AlphaFoldDB" id="A0A9Y1BQN5"/>
<dbReference type="InterPro" id="IPR013783">
    <property type="entry name" value="Ig-like_fold"/>
</dbReference>
<dbReference type="GO" id="GO:0006508">
    <property type="term" value="P:proteolysis"/>
    <property type="evidence" value="ECO:0007669"/>
    <property type="project" value="InterPro"/>
</dbReference>
<dbReference type="Pfam" id="PF00656">
    <property type="entry name" value="Peptidase_C14"/>
    <property type="match status" value="1"/>
</dbReference>
<dbReference type="InterPro" id="IPR029030">
    <property type="entry name" value="Caspase-like_dom_sf"/>
</dbReference>
<feature type="domain" description="Peptidase C14 caspase" evidence="2">
    <location>
        <begin position="139"/>
        <end position="321"/>
    </location>
</feature>
<dbReference type="Gene3D" id="2.60.40.10">
    <property type="entry name" value="Immunoglobulins"/>
    <property type="match status" value="1"/>
</dbReference>
<dbReference type="Gene3D" id="3.40.50.1460">
    <property type="match status" value="1"/>
</dbReference>
<evidence type="ECO:0000256" key="1">
    <source>
        <dbReference type="SAM" id="MobiDB-lite"/>
    </source>
</evidence>